<dbReference type="Proteomes" id="UP000239203">
    <property type="component" value="Unassembled WGS sequence"/>
</dbReference>
<evidence type="ECO:0000313" key="4">
    <source>
        <dbReference type="EMBL" id="PPK69606.1"/>
    </source>
</evidence>
<dbReference type="Gene3D" id="3.40.630.30">
    <property type="match status" value="1"/>
</dbReference>
<reference evidence="4 5" key="1">
    <citation type="submission" date="2018-02" db="EMBL/GenBank/DDBJ databases">
        <title>Genomic Encyclopedia of Archaeal and Bacterial Type Strains, Phase II (KMG-II): from individual species to whole genera.</title>
        <authorList>
            <person name="Goeker M."/>
        </authorList>
    </citation>
    <scope>NUCLEOTIDE SEQUENCE [LARGE SCALE GENOMIC DNA]</scope>
    <source>
        <strain evidence="4 5">YU 961-1</strain>
    </source>
</reference>
<proteinExistence type="predicted"/>
<accession>A0A2S6GWN9</accession>
<dbReference type="InterPro" id="IPR000182">
    <property type="entry name" value="GNAT_dom"/>
</dbReference>
<evidence type="ECO:0000313" key="5">
    <source>
        <dbReference type="Proteomes" id="UP000239203"/>
    </source>
</evidence>
<dbReference type="GO" id="GO:0016747">
    <property type="term" value="F:acyltransferase activity, transferring groups other than amino-acyl groups"/>
    <property type="evidence" value="ECO:0007669"/>
    <property type="project" value="InterPro"/>
</dbReference>
<protein>
    <submittedName>
        <fullName evidence="4">N-acetylglutamate synthase-like GNAT family acetyltransferase</fullName>
    </submittedName>
</protein>
<dbReference type="Pfam" id="PF00583">
    <property type="entry name" value="Acetyltransf_1"/>
    <property type="match status" value="1"/>
</dbReference>
<name>A0A2S6GWN9_9PSEU</name>
<dbReference type="EMBL" id="PTIX01000003">
    <property type="protein sequence ID" value="PPK69606.1"/>
    <property type="molecule type" value="Genomic_DNA"/>
</dbReference>
<dbReference type="InterPro" id="IPR050832">
    <property type="entry name" value="Bact_Acetyltransf"/>
</dbReference>
<dbReference type="InterPro" id="IPR016181">
    <property type="entry name" value="Acyl_CoA_acyltransferase"/>
</dbReference>
<comment type="caution">
    <text evidence="4">The sequence shown here is derived from an EMBL/GenBank/DDBJ whole genome shotgun (WGS) entry which is preliminary data.</text>
</comment>
<dbReference type="PROSITE" id="PS51186">
    <property type="entry name" value="GNAT"/>
    <property type="match status" value="1"/>
</dbReference>
<keyword evidence="5" id="KW-1185">Reference proteome</keyword>
<keyword evidence="2" id="KW-0012">Acyltransferase</keyword>
<dbReference type="AlphaFoldDB" id="A0A2S6GWN9"/>
<evidence type="ECO:0000259" key="3">
    <source>
        <dbReference type="PROSITE" id="PS51186"/>
    </source>
</evidence>
<evidence type="ECO:0000256" key="1">
    <source>
        <dbReference type="ARBA" id="ARBA00022679"/>
    </source>
</evidence>
<keyword evidence="1 4" id="KW-0808">Transferase</keyword>
<sequence>MIRKAVRADYPRMREIEVIAGAAFADVGLPEIAEDDGFSDEEFDELLDDGVGWVLEQDRVDAYLLGGEVGGCGHIAQVTVDPAYRGRGLGRELVDHFERWARAAGLAALTLTTFRDVPWNRPYYERIGFRVIQPTPELRELVALEAEEGLDPELRVCMRRDFS</sequence>
<feature type="domain" description="N-acetyltransferase" evidence="3">
    <location>
        <begin position="1"/>
        <end position="151"/>
    </location>
</feature>
<dbReference type="SUPFAM" id="SSF55729">
    <property type="entry name" value="Acyl-CoA N-acyltransferases (Nat)"/>
    <property type="match status" value="1"/>
</dbReference>
<dbReference type="CDD" id="cd04301">
    <property type="entry name" value="NAT_SF"/>
    <property type="match status" value="1"/>
</dbReference>
<evidence type="ECO:0000256" key="2">
    <source>
        <dbReference type="ARBA" id="ARBA00023315"/>
    </source>
</evidence>
<dbReference type="RefSeq" id="WP_245931148.1">
    <property type="nucleotide sequence ID" value="NZ_CP154825.1"/>
</dbReference>
<dbReference type="PANTHER" id="PTHR43877">
    <property type="entry name" value="AMINOALKYLPHOSPHONATE N-ACETYLTRANSFERASE-RELATED-RELATED"/>
    <property type="match status" value="1"/>
</dbReference>
<gene>
    <name evidence="4" type="ORF">CLV40_103216</name>
</gene>
<organism evidence="4 5">
    <name type="scientific">Actinokineospora auranticolor</name>
    <dbReference type="NCBI Taxonomy" id="155976"/>
    <lineage>
        <taxon>Bacteria</taxon>
        <taxon>Bacillati</taxon>
        <taxon>Actinomycetota</taxon>
        <taxon>Actinomycetes</taxon>
        <taxon>Pseudonocardiales</taxon>
        <taxon>Pseudonocardiaceae</taxon>
        <taxon>Actinokineospora</taxon>
    </lineage>
</organism>